<name>A0A3S8RMZ4_9FIRM</name>
<feature type="domain" description="SAF" evidence="1">
    <location>
        <begin position="37"/>
        <end position="99"/>
    </location>
</feature>
<proteinExistence type="predicted"/>
<evidence type="ECO:0000259" key="1">
    <source>
        <dbReference type="SMART" id="SM00858"/>
    </source>
</evidence>
<dbReference type="Proteomes" id="UP000278804">
    <property type="component" value="Chromosome"/>
</dbReference>
<dbReference type="Gene3D" id="3.90.1210.10">
    <property type="entry name" value="Antifreeze-like/N-acetylneuraminic acid synthase C-terminal domain"/>
    <property type="match status" value="1"/>
</dbReference>
<protein>
    <submittedName>
        <fullName evidence="2">Flp pilus assembly protein CpaB</fullName>
    </submittedName>
</protein>
<dbReference type="NCBIfam" id="TIGR03177">
    <property type="entry name" value="pilus_cpaB"/>
    <property type="match status" value="1"/>
</dbReference>
<dbReference type="KEGG" id="eri:EEI45_05995"/>
<dbReference type="AlphaFoldDB" id="A0A3S8RMZ4"/>
<keyword evidence="3" id="KW-1185">Reference proteome</keyword>
<sequence length="269" mass="29218">MDKNKLISVVVAAGVFLLALMNPIQGLKKEIPKKDLTQVVVALKPLTAQTRITQDMVEVKNVHKDAAPEGAFADAERVVGKVTTTKMSVGDMFTGEKVEVVGQGSSGLSTVLTDNMRAYTVKLEGQYGMQGLIRVGNKIDIITVLDSDLPEDTLQKYDYLKKNYPQLYAGSVETAVDGKERIPVLGLKEKKAVLLLQNKEVLAIDQETLPDDKKVADKMYTTVTLAVSAEDALKLAVSESVGTNRAILRSHDHDKVDKVPGVITGDLLK</sequence>
<dbReference type="SMART" id="SM00858">
    <property type="entry name" value="SAF"/>
    <property type="match status" value="1"/>
</dbReference>
<evidence type="ECO:0000313" key="2">
    <source>
        <dbReference type="EMBL" id="AZK44352.1"/>
    </source>
</evidence>
<dbReference type="InterPro" id="IPR031571">
    <property type="entry name" value="RcpC_dom"/>
</dbReference>
<dbReference type="EMBL" id="CP034234">
    <property type="protein sequence ID" value="AZK44352.1"/>
    <property type="molecule type" value="Genomic_DNA"/>
</dbReference>
<gene>
    <name evidence="2" type="primary">cpaB</name>
    <name evidence="2" type="ORF">EEI45_05995</name>
</gene>
<evidence type="ECO:0000313" key="3">
    <source>
        <dbReference type="Proteomes" id="UP000278804"/>
    </source>
</evidence>
<dbReference type="InterPro" id="IPR017592">
    <property type="entry name" value="Pilus_assmbl_Flp-typ_CpaB"/>
</dbReference>
<dbReference type="CDD" id="cd11614">
    <property type="entry name" value="SAF_CpaB_FlgA_like"/>
    <property type="match status" value="1"/>
</dbReference>
<organism evidence="2 3">
    <name type="scientific">Erysipelothrix piscisicarius</name>
    <dbReference type="NCBI Taxonomy" id="2485784"/>
    <lineage>
        <taxon>Bacteria</taxon>
        <taxon>Bacillati</taxon>
        <taxon>Bacillota</taxon>
        <taxon>Erysipelotrichia</taxon>
        <taxon>Erysipelotrichales</taxon>
        <taxon>Erysipelotrichaceae</taxon>
        <taxon>Erysipelothrix</taxon>
    </lineage>
</organism>
<dbReference type="InterPro" id="IPR013974">
    <property type="entry name" value="SAF"/>
</dbReference>
<dbReference type="RefSeq" id="WP_125164526.1">
    <property type="nucleotide sequence ID" value="NZ_CP034234.1"/>
</dbReference>
<accession>A0A3S8RMZ4</accession>
<dbReference type="Pfam" id="PF08666">
    <property type="entry name" value="SAF"/>
    <property type="match status" value="1"/>
</dbReference>
<dbReference type="Pfam" id="PF16976">
    <property type="entry name" value="RcpC"/>
    <property type="match status" value="1"/>
</dbReference>
<reference evidence="2 3" key="1">
    <citation type="journal article" date="2020" name="Int. J. Syst. Evol. Microbiol.">
        <title>Description of Erysipelothrix piscisicarius sp. nov., an emergent fish pathogen, and assessment of virulence using a tiger barb (Puntigrus tetrazona) infection model.</title>
        <authorList>
            <person name="Pomaranski E.K."/>
            <person name="Griffin M.J."/>
            <person name="Camus A.C."/>
            <person name="Armwood A.R."/>
            <person name="Shelley J."/>
            <person name="Waldbieser G.C."/>
            <person name="LaFrentz B.R."/>
            <person name="Garcia J.C."/>
            <person name="Yanong R."/>
            <person name="Soto E."/>
        </authorList>
    </citation>
    <scope>NUCLEOTIDE SEQUENCE [LARGE SCALE GENOMIC DNA]</scope>
    <source>
        <strain evidence="2 3">15TAL0474</strain>
    </source>
</reference>